<comment type="catalytic activity">
    <reaction evidence="5 6">
        <text>NAD(+) + ATP = ADP + NADP(+) + H(+)</text>
        <dbReference type="Rhea" id="RHEA:18629"/>
        <dbReference type="ChEBI" id="CHEBI:15378"/>
        <dbReference type="ChEBI" id="CHEBI:30616"/>
        <dbReference type="ChEBI" id="CHEBI:57540"/>
        <dbReference type="ChEBI" id="CHEBI:58349"/>
        <dbReference type="ChEBI" id="CHEBI:456216"/>
        <dbReference type="EC" id="2.7.1.23"/>
    </reaction>
</comment>
<dbReference type="RefSeq" id="WP_352890476.1">
    <property type="nucleotide sequence ID" value="NZ_JBEPIJ010000021.1"/>
</dbReference>
<comment type="cofactor">
    <cofactor evidence="6">
        <name>a divalent metal cation</name>
        <dbReference type="ChEBI" id="CHEBI:60240"/>
    </cofactor>
</comment>
<dbReference type="Gene3D" id="3.40.50.10330">
    <property type="entry name" value="Probable inorganic polyphosphate/atp-NAD kinase, domain 1"/>
    <property type="match status" value="1"/>
</dbReference>
<feature type="binding site" evidence="6">
    <location>
        <position position="158"/>
    </location>
    <ligand>
        <name>NAD(+)</name>
        <dbReference type="ChEBI" id="CHEBI:57540"/>
    </ligand>
</feature>
<dbReference type="HAMAP" id="MF_00361">
    <property type="entry name" value="NAD_kinase"/>
    <property type="match status" value="1"/>
</dbReference>
<comment type="function">
    <text evidence="6">Involved in the regulation of the intracellular balance of NAD and NADP, and is a key enzyme in the biosynthesis of NADP. Catalyzes specifically the phosphorylation on 2'-hydroxyl of the adenosine moiety of NAD to yield NADP.</text>
</comment>
<keyword evidence="2 6" id="KW-0418">Kinase</keyword>
<keyword evidence="8" id="KW-1185">Reference proteome</keyword>
<dbReference type="SUPFAM" id="SSF111331">
    <property type="entry name" value="NAD kinase/diacylglycerol kinase-like"/>
    <property type="match status" value="1"/>
</dbReference>
<proteinExistence type="inferred from homology"/>
<sequence>MSEFRTVGLIGRRGDPRVAPTLLQLWRILREFDREVIVEHHAPGLEDCGADVIRSPRETMAARCDLLVVVGGDGTLLSAARAGSAWGVPILGVNQGRLGFMVDVAPGEVRETLNAVFAGDYLREQRLLLQARLRRDNADTASFLAINDVVIRNQAAIRMIEFETWLDDEFISQHRADGFIVSSPTGSTAYALSGGGPVLHPSLEAMALVPICPHTLSDRPIVVGARQTVRIVLRGNVTTQATFTCDGQNSMSLRAGEALEVGAAESRLHLIHPKNYSYFNILRDKLHWGRGPRLNPDST</sequence>
<evidence type="ECO:0000256" key="6">
    <source>
        <dbReference type="HAMAP-Rule" id="MF_00361"/>
    </source>
</evidence>
<accession>A0ABV2ADZ2</accession>
<dbReference type="EC" id="2.7.1.23" evidence="6"/>
<feature type="binding site" evidence="6">
    <location>
        <position position="248"/>
    </location>
    <ligand>
        <name>NAD(+)</name>
        <dbReference type="ChEBI" id="CHEBI:57540"/>
    </ligand>
</feature>
<dbReference type="InterPro" id="IPR017437">
    <property type="entry name" value="ATP-NAD_kinase_PpnK-typ_C"/>
</dbReference>
<dbReference type="Proteomes" id="UP001465331">
    <property type="component" value="Unassembled WGS sequence"/>
</dbReference>
<comment type="caution">
    <text evidence="6">Lacks conserved residue(s) required for the propagation of feature annotation.</text>
</comment>
<keyword evidence="6" id="KW-0547">Nucleotide-binding</keyword>
<evidence type="ECO:0000256" key="3">
    <source>
        <dbReference type="ARBA" id="ARBA00022857"/>
    </source>
</evidence>
<evidence type="ECO:0000256" key="1">
    <source>
        <dbReference type="ARBA" id="ARBA00022679"/>
    </source>
</evidence>
<keyword evidence="1 6" id="KW-0808">Transferase</keyword>
<feature type="binding site" evidence="6">
    <location>
        <begin position="73"/>
        <end position="74"/>
    </location>
    <ligand>
        <name>NAD(+)</name>
        <dbReference type="ChEBI" id="CHEBI:57540"/>
    </ligand>
</feature>
<dbReference type="Gene3D" id="2.60.200.30">
    <property type="entry name" value="Probable inorganic polyphosphate/atp-NAD kinase, domain 2"/>
    <property type="match status" value="1"/>
</dbReference>
<gene>
    <name evidence="6" type="primary">nadK</name>
    <name evidence="7" type="ORF">ABSH63_13950</name>
</gene>
<comment type="subcellular location">
    <subcellularLocation>
        <location evidence="6">Cytoplasm</location>
    </subcellularLocation>
</comment>
<keyword evidence="6" id="KW-0067">ATP-binding</keyword>
<feature type="active site" description="Proton acceptor" evidence="6">
    <location>
        <position position="73"/>
    </location>
</feature>
<feature type="binding site" evidence="6">
    <location>
        <begin position="147"/>
        <end position="148"/>
    </location>
    <ligand>
        <name>NAD(+)</name>
        <dbReference type="ChEBI" id="CHEBI:57540"/>
    </ligand>
</feature>
<feature type="binding site" evidence="6">
    <location>
        <begin position="188"/>
        <end position="193"/>
    </location>
    <ligand>
        <name>NAD(+)</name>
        <dbReference type="ChEBI" id="CHEBI:57540"/>
    </ligand>
</feature>
<feature type="binding site" evidence="6">
    <location>
        <position position="175"/>
    </location>
    <ligand>
        <name>NAD(+)</name>
        <dbReference type="ChEBI" id="CHEBI:57540"/>
    </ligand>
</feature>
<dbReference type="InterPro" id="IPR017438">
    <property type="entry name" value="ATP-NAD_kinase_N"/>
</dbReference>
<organism evidence="7 8">
    <name type="scientific">Sinimarinibacterium thermocellulolyticum</name>
    <dbReference type="NCBI Taxonomy" id="3170016"/>
    <lineage>
        <taxon>Bacteria</taxon>
        <taxon>Pseudomonadati</taxon>
        <taxon>Pseudomonadota</taxon>
        <taxon>Gammaproteobacteria</taxon>
        <taxon>Nevskiales</taxon>
        <taxon>Nevskiaceae</taxon>
        <taxon>Sinimarinibacterium</taxon>
    </lineage>
</organism>
<evidence type="ECO:0000256" key="4">
    <source>
        <dbReference type="ARBA" id="ARBA00023027"/>
    </source>
</evidence>
<evidence type="ECO:0000256" key="5">
    <source>
        <dbReference type="ARBA" id="ARBA00047925"/>
    </source>
</evidence>
<protein>
    <recommendedName>
        <fullName evidence="6">NAD kinase</fullName>
        <ecNumber evidence="6">2.7.1.23</ecNumber>
    </recommendedName>
    <alternativeName>
        <fullName evidence="6">ATP-dependent NAD kinase</fullName>
    </alternativeName>
</protein>
<evidence type="ECO:0000313" key="7">
    <source>
        <dbReference type="EMBL" id="MES0875101.1"/>
    </source>
</evidence>
<dbReference type="InterPro" id="IPR002504">
    <property type="entry name" value="NADK"/>
</dbReference>
<reference evidence="7 8" key="1">
    <citation type="submission" date="2024-06" db="EMBL/GenBank/DDBJ databases">
        <authorList>
            <person name="Li Z."/>
            <person name="Jiang Y."/>
        </authorList>
    </citation>
    <scope>NUCLEOTIDE SEQUENCE [LARGE SCALE GENOMIC DNA]</scope>
    <source>
        <strain evidence="7 8">HSW-8</strain>
    </source>
</reference>
<dbReference type="GO" id="GO:0003951">
    <property type="term" value="F:NAD+ kinase activity"/>
    <property type="evidence" value="ECO:0007669"/>
    <property type="project" value="UniProtKB-EC"/>
</dbReference>
<keyword evidence="3 6" id="KW-0521">NADP</keyword>
<keyword evidence="4 6" id="KW-0520">NAD</keyword>
<evidence type="ECO:0000256" key="2">
    <source>
        <dbReference type="ARBA" id="ARBA00022777"/>
    </source>
</evidence>
<dbReference type="PANTHER" id="PTHR20275">
    <property type="entry name" value="NAD KINASE"/>
    <property type="match status" value="1"/>
</dbReference>
<dbReference type="InterPro" id="IPR016064">
    <property type="entry name" value="NAD/diacylglycerol_kinase_sf"/>
</dbReference>
<evidence type="ECO:0000313" key="8">
    <source>
        <dbReference type="Proteomes" id="UP001465331"/>
    </source>
</evidence>
<dbReference type="Pfam" id="PF20143">
    <property type="entry name" value="NAD_kinase_C"/>
    <property type="match status" value="1"/>
</dbReference>
<feature type="binding site" evidence="6">
    <location>
        <position position="177"/>
    </location>
    <ligand>
        <name>NAD(+)</name>
        <dbReference type="ChEBI" id="CHEBI:57540"/>
    </ligand>
</feature>
<comment type="similarity">
    <text evidence="6">Belongs to the NAD kinase family.</text>
</comment>
<dbReference type="PANTHER" id="PTHR20275:SF0">
    <property type="entry name" value="NAD KINASE"/>
    <property type="match status" value="1"/>
</dbReference>
<name>A0ABV2ADZ2_9GAMM</name>
<keyword evidence="6" id="KW-0963">Cytoplasm</keyword>
<comment type="caution">
    <text evidence="7">The sequence shown here is derived from an EMBL/GenBank/DDBJ whole genome shotgun (WGS) entry which is preliminary data.</text>
</comment>
<dbReference type="NCBIfam" id="NF002306">
    <property type="entry name" value="PRK01231.1"/>
    <property type="match status" value="1"/>
</dbReference>
<dbReference type="Pfam" id="PF01513">
    <property type="entry name" value="NAD_kinase"/>
    <property type="match status" value="1"/>
</dbReference>
<dbReference type="EMBL" id="JBEPIJ010000021">
    <property type="protein sequence ID" value="MES0875101.1"/>
    <property type="molecule type" value="Genomic_DNA"/>
</dbReference>